<dbReference type="AlphaFoldDB" id="Q95SP4"/>
<reference evidence="1" key="1">
    <citation type="submission" date="2001-10" db="EMBL/GenBank/DDBJ databases">
        <authorList>
            <person name="Stapleton M."/>
            <person name="Brokstein P."/>
            <person name="Hong L."/>
            <person name="Agbayani A."/>
            <person name="Carlson J."/>
            <person name="Champe M."/>
            <person name="Chavez C."/>
            <person name="Dorsett V."/>
            <person name="Farfan D."/>
            <person name="Frise E."/>
            <person name="George R."/>
            <person name="Gonzalez M."/>
            <person name="Guarin H."/>
            <person name="Li P."/>
            <person name="Liao G."/>
            <person name="Miranda A."/>
            <person name="Mungall C.J."/>
            <person name="Nunoo J."/>
            <person name="Pacleb J."/>
            <person name="Paragas V."/>
            <person name="Park S."/>
            <person name="Phouanenavong S."/>
            <person name="Wan K."/>
            <person name="Yu C."/>
            <person name="Lewis S.E."/>
            <person name="Rubin G.M."/>
            <person name="Celniker S."/>
        </authorList>
    </citation>
    <scope>NUCLEOTIDE SEQUENCE</scope>
    <source>
        <strain evidence="1">Berkeley</strain>
    </source>
</reference>
<accession>Q95SP4</accession>
<proteinExistence type="evidence at transcript level"/>
<sequence>MSSSASWHYNSLAFNEASSVNQLQTEMQLASTTKPIIAARRRRGNVMPSDRYRYNIRYSAFLAFESNETYYRQICK</sequence>
<organism evidence="1">
    <name type="scientific">Drosophila melanogaster</name>
    <name type="common">Fruit fly</name>
    <dbReference type="NCBI Taxonomy" id="7227"/>
    <lineage>
        <taxon>Eukaryota</taxon>
        <taxon>Metazoa</taxon>
        <taxon>Ecdysozoa</taxon>
        <taxon>Arthropoda</taxon>
        <taxon>Hexapoda</taxon>
        <taxon>Insecta</taxon>
        <taxon>Pterygota</taxon>
        <taxon>Neoptera</taxon>
        <taxon>Endopterygota</taxon>
        <taxon>Diptera</taxon>
        <taxon>Brachycera</taxon>
        <taxon>Muscomorpha</taxon>
        <taxon>Ephydroidea</taxon>
        <taxon>Drosophilidae</taxon>
        <taxon>Drosophila</taxon>
        <taxon>Sophophora</taxon>
    </lineage>
</organism>
<protein>
    <submittedName>
        <fullName evidence="1">GH10270p</fullName>
    </submittedName>
</protein>
<dbReference type="EMBL" id="AY060672">
    <property type="protein sequence ID" value="AAL28220.1"/>
    <property type="molecule type" value="mRNA"/>
</dbReference>
<evidence type="ECO:0000313" key="1">
    <source>
        <dbReference type="EMBL" id="AAL28220.1"/>
    </source>
</evidence>
<name>Q95SP4_DROME</name>